<dbReference type="OrthoDB" id="428850at2759"/>
<keyword evidence="2" id="KW-1133">Transmembrane helix</keyword>
<evidence type="ECO:0000313" key="4">
    <source>
        <dbReference type="Proteomes" id="UP000494165"/>
    </source>
</evidence>
<dbReference type="GO" id="GO:0036064">
    <property type="term" value="C:ciliary basal body"/>
    <property type="evidence" value="ECO:0007669"/>
    <property type="project" value="InterPro"/>
</dbReference>
<keyword evidence="2" id="KW-0472">Membrane</keyword>
<dbReference type="InterPro" id="IPR030791">
    <property type="entry name" value="Rotatin"/>
</dbReference>
<name>A0A8S1C941_9INSE</name>
<keyword evidence="2" id="KW-0812">Transmembrane</keyword>
<dbReference type="GO" id="GO:0005813">
    <property type="term" value="C:centrosome"/>
    <property type="evidence" value="ECO:0007669"/>
    <property type="project" value="InterPro"/>
</dbReference>
<protein>
    <recommendedName>
        <fullName evidence="5">Rotatin N-terminal domain-containing protein</fullName>
    </recommendedName>
</protein>
<dbReference type="InterPro" id="IPR016024">
    <property type="entry name" value="ARM-type_fold"/>
</dbReference>
<evidence type="ECO:0000256" key="2">
    <source>
        <dbReference type="SAM" id="Phobius"/>
    </source>
</evidence>
<evidence type="ECO:0000256" key="1">
    <source>
        <dbReference type="SAM" id="MobiDB-lite"/>
    </source>
</evidence>
<feature type="transmembrane region" description="Helical" evidence="2">
    <location>
        <begin position="1664"/>
        <end position="1686"/>
    </location>
</feature>
<keyword evidence="4" id="KW-1185">Reference proteome</keyword>
<dbReference type="GO" id="GO:0007099">
    <property type="term" value="P:centriole replication"/>
    <property type="evidence" value="ECO:0007669"/>
    <property type="project" value="TreeGrafter"/>
</dbReference>
<evidence type="ECO:0008006" key="5">
    <source>
        <dbReference type="Google" id="ProtNLM"/>
    </source>
</evidence>
<dbReference type="InterPro" id="IPR011989">
    <property type="entry name" value="ARM-like"/>
</dbReference>
<dbReference type="GO" id="GO:0010457">
    <property type="term" value="P:centriole-centriole cohesion"/>
    <property type="evidence" value="ECO:0007669"/>
    <property type="project" value="TreeGrafter"/>
</dbReference>
<dbReference type="Proteomes" id="UP000494165">
    <property type="component" value="Unassembled WGS sequence"/>
</dbReference>
<dbReference type="GO" id="GO:0032053">
    <property type="term" value="P:ciliary basal body organization"/>
    <property type="evidence" value="ECO:0007669"/>
    <property type="project" value="TreeGrafter"/>
</dbReference>
<proteinExistence type="predicted"/>
<dbReference type="PANTHER" id="PTHR31691:SF1">
    <property type="entry name" value="ROTATIN"/>
    <property type="match status" value="1"/>
</dbReference>
<dbReference type="EMBL" id="CADEPI010000016">
    <property type="protein sequence ID" value="CAB3364395.1"/>
    <property type="molecule type" value="Genomic_DNA"/>
</dbReference>
<gene>
    <name evidence="3" type="ORF">CLODIP_2_CD09201</name>
</gene>
<organism evidence="3 4">
    <name type="scientific">Cloeon dipterum</name>
    <dbReference type="NCBI Taxonomy" id="197152"/>
    <lineage>
        <taxon>Eukaryota</taxon>
        <taxon>Metazoa</taxon>
        <taxon>Ecdysozoa</taxon>
        <taxon>Arthropoda</taxon>
        <taxon>Hexapoda</taxon>
        <taxon>Insecta</taxon>
        <taxon>Pterygota</taxon>
        <taxon>Palaeoptera</taxon>
        <taxon>Ephemeroptera</taxon>
        <taxon>Pisciforma</taxon>
        <taxon>Baetidae</taxon>
        <taxon>Cloeon</taxon>
    </lineage>
</organism>
<accession>A0A8S1C941</accession>
<dbReference type="PANTHER" id="PTHR31691">
    <property type="entry name" value="ROTATIN"/>
    <property type="match status" value="1"/>
</dbReference>
<dbReference type="Gene3D" id="1.25.10.10">
    <property type="entry name" value="Leucine-rich Repeat Variant"/>
    <property type="match status" value="2"/>
</dbReference>
<comment type="caution">
    <text evidence="3">The sequence shown here is derived from an EMBL/GenBank/DDBJ whole genome shotgun (WGS) entry which is preliminary data.</text>
</comment>
<reference evidence="3 4" key="1">
    <citation type="submission" date="2020-04" db="EMBL/GenBank/DDBJ databases">
        <authorList>
            <person name="Alioto T."/>
            <person name="Alioto T."/>
            <person name="Gomez Garrido J."/>
        </authorList>
    </citation>
    <scope>NUCLEOTIDE SEQUENCE [LARGE SCALE GENOMIC DNA]</scope>
</reference>
<feature type="region of interest" description="Disordered" evidence="1">
    <location>
        <begin position="1"/>
        <end position="24"/>
    </location>
</feature>
<sequence length="1750" mass="194888">MTDMDEENLREKELSASDSGSIDLPQSLVGNNGDELDNSVVNLGNCSRNDVIRSSLAELPQDSPLLPIVLLSEIDIRRLSTLVTVFKAGSSDIIIDCCSVFKGDFLRNFPAQTFLLEPAIVECFVNACEQNIALGRHPDVVVSALECLRRLAESLTVQIFKYQDPKYVVISEKVLDVSTSKHSWTILEFIWAAITVSGTCIRNTEQFSILNEALCLLKTCLAMHFEFFPSSCAAEIGRMSVLLADILNSKPPAFAFIKILQLIKKYVEEKSDTLKKSQVLTEVVQSSIIHAGIWLFNPKLSQFFVSVLSNSRNDKKFSELLSCVTEMAQSISSAYKLLSLKKDSISEDHLEQAVLSLDFIPDPKVGAAAVEGIARGKTKSMSNTILTLLAHPVEEIQLAVYQKVLKIVEGSIGSDQAINPTLYCPENIIFLCDISVLQEIISFGLEHSNLKINCCSEDIIVSLIRCRLLVSPTLWSQIASVLNFLAPILIAKVEGRKSMQDVILNYYELENRNLSKLELIKGNSCLMFSKIEEIRSEATNRLLLLLKQDERSYLMWPQTSTIQITNRNMASLCVVTDPIELSYTAPGIFYNESSMRQIVSLLGPGDSEPTIKYSALCQLAVMLKEPNLITPFVQCDGIGICVNLLDQALVQSNTDVLSKCTIPIITILLQVLAKNISLVQDLSQDETFVTNLIRAMFLYSSFDSDFKLHHSALLALVICSSFVLKKTMSSGEDCLVLPHAILCNLCIPFNAQSYSKVSSYTPKNEWLRLKAMVEDYSTSENLSLLLRCHAAIERYGSLCPDIYKNESNGMLLTKDEYNYLVQFDPKTMLTRALNSISSALGHNQVLSVLPIIISYIQCVEQDDVKTLAWEETFSRFLMRPPSTQEDSDLLNAISQILVRYKIYHWISPKELISKLDHRQAWCVQTFVPLLQASLPLMRENDLSTTMKFLCNSLVHNYPGKGEGSLRIILTCFRELTSLQNVEISSRLMADLIVPLVNTVHSYNQDMTFVGINLIELALDCLLAIQTNNMQSFFQHFFVYSENCDVMNIITHILNGDKLELKVTCLSILTGLAKQNGFKKFWLDFTATFESAISLAVDLKESCFVRCAAVTLINCLLNCNRDDSGDESCTFFSLLKCDWFSHVSFLHKGLYLDSQFHFSRLTLVSSPSPESPNGLIKQLVTPDLLGMHYALLYNLVSSTACDNILKEITVHKLFEKALSVLSSCVSERQESETHGVYSLINNCAKFIAICIISDEDDKSGFVSSVLDFPFLAAQLIKVLNYPDFELVSNSILWLIIALLQGGHYTLFEDAFQQGQFWPALVTALRNPESVDSAMLVIRALTIEGEVQCSHLDNDNVLTENLCKCLMVQLARDETHQHSMAALAGLMTTSSAVKHCVYKMGLLESVITALKHCINGLSREQDMKRLSATREEKIHPLIEELIDSFELLTSFVSNDVKMKRSAGQTILAEEINVLWPVCLMNSKLMIATVKFLITFTKECEMACSALLLRKQLLTDVPMKIHPVSDSIIHQLLKLLSSELKSSKALDLVQNLLTILCHCCSATDCRSAVVKAPILTKIFSENNGINQMQLKTQLGILHLLENLSRYPEGQLFVARIPDAVDFLAATASAKGNSDLAVVSAGILRNLCFCNANRVLILNSSNKKFLRIPGHVFIIFSFPGVIIATFLEILERGDPAKAERVAVALWSLAANNHRTKQALKAAGFPLALCKAKLACADNTQILNSLDSAISTIER</sequence>
<evidence type="ECO:0000313" key="3">
    <source>
        <dbReference type="EMBL" id="CAB3364395.1"/>
    </source>
</evidence>
<dbReference type="GO" id="GO:0005814">
    <property type="term" value="C:centriole"/>
    <property type="evidence" value="ECO:0007669"/>
    <property type="project" value="TreeGrafter"/>
</dbReference>
<dbReference type="SUPFAM" id="SSF48371">
    <property type="entry name" value="ARM repeat"/>
    <property type="match status" value="2"/>
</dbReference>